<dbReference type="RefSeq" id="WP_010579475.1">
    <property type="nucleotide sequence ID" value="NZ_AHYZ01000012.1"/>
</dbReference>
<dbReference type="Gene3D" id="3.30.1380.20">
    <property type="entry name" value="Trafficking protein particle complex subunit 3"/>
    <property type="match status" value="1"/>
</dbReference>
<evidence type="ECO:0000313" key="2">
    <source>
        <dbReference type="Proteomes" id="UP000051576"/>
    </source>
</evidence>
<dbReference type="eggNOG" id="COG1719">
    <property type="taxonomic scope" value="Bacteria"/>
</dbReference>
<dbReference type="SUPFAM" id="SSF111126">
    <property type="entry name" value="Ligand-binding domain in the NO signalling and Golgi transport"/>
    <property type="match status" value="1"/>
</dbReference>
<evidence type="ECO:0008006" key="3">
    <source>
        <dbReference type="Google" id="ProtNLM"/>
    </source>
</evidence>
<dbReference type="Pfam" id="PF10702">
    <property type="entry name" value="DUF2507"/>
    <property type="match status" value="1"/>
</dbReference>
<protein>
    <recommendedName>
        <fullName evidence="3">Hydrocarbon binding protein</fullName>
    </recommendedName>
</protein>
<organism evidence="1 2">
    <name type="scientific">Liquorilactobacillus vini DSM 20605</name>
    <dbReference type="NCBI Taxonomy" id="1133569"/>
    <lineage>
        <taxon>Bacteria</taxon>
        <taxon>Bacillati</taxon>
        <taxon>Bacillota</taxon>
        <taxon>Bacilli</taxon>
        <taxon>Lactobacillales</taxon>
        <taxon>Lactobacillaceae</taxon>
        <taxon>Liquorilactobacillus</taxon>
    </lineage>
</organism>
<reference evidence="1 2" key="1">
    <citation type="journal article" date="2015" name="Genome Announc.">
        <title>Expanding the biotechnology potential of lactobacilli through comparative genomics of 213 strains and associated genera.</title>
        <authorList>
            <person name="Sun Z."/>
            <person name="Harris H.M."/>
            <person name="McCann A."/>
            <person name="Guo C."/>
            <person name="Argimon S."/>
            <person name="Zhang W."/>
            <person name="Yang X."/>
            <person name="Jeffery I.B."/>
            <person name="Cooney J.C."/>
            <person name="Kagawa T.F."/>
            <person name="Liu W."/>
            <person name="Song Y."/>
            <person name="Salvetti E."/>
            <person name="Wrobel A."/>
            <person name="Rasinkangas P."/>
            <person name="Parkhill J."/>
            <person name="Rea M.C."/>
            <person name="O'Sullivan O."/>
            <person name="Ritari J."/>
            <person name="Douillard F.P."/>
            <person name="Paul Ross R."/>
            <person name="Yang R."/>
            <person name="Briner A.E."/>
            <person name="Felis G.E."/>
            <person name="de Vos W.M."/>
            <person name="Barrangou R."/>
            <person name="Klaenhammer T.R."/>
            <person name="Caufield P.W."/>
            <person name="Cui Y."/>
            <person name="Zhang H."/>
            <person name="O'Toole P.W."/>
        </authorList>
    </citation>
    <scope>NUCLEOTIDE SEQUENCE [LARGE SCALE GENOMIC DNA]</scope>
    <source>
        <strain evidence="1 2">DSM 20605</strain>
    </source>
</reference>
<accession>A0A0R2CKY5</accession>
<keyword evidence="2" id="KW-1185">Reference proteome</keyword>
<dbReference type="PATRIC" id="fig|1133569.4.peg.671"/>
<sequence>MDANDYQSLVEKKDLATLVGYETLRDLLLPELLGDNPDILYWAGKKLAREFNLARDEDLPIFFHQAGWGTLERLKAHQQKQLFKVSGPIVALRLKKNAEFQLEAGFLAETIQNQLGFVAEAIIKNQDLRHGSVTILVQQDPEDPIDLALIPNKSTLHLTENEVQN</sequence>
<dbReference type="AlphaFoldDB" id="A0A0R2CKY5"/>
<comment type="caution">
    <text evidence="1">The sequence shown here is derived from an EMBL/GenBank/DDBJ whole genome shotgun (WGS) entry which is preliminary data.</text>
</comment>
<gene>
    <name evidence="1" type="ORF">FD21_GL000627</name>
</gene>
<dbReference type="OrthoDB" id="2965348at2"/>
<dbReference type="InterPro" id="IPR024096">
    <property type="entry name" value="NO_sig/Golgi_transp_ligand-bd"/>
</dbReference>
<evidence type="ECO:0000313" key="1">
    <source>
        <dbReference type="EMBL" id="KRM88908.1"/>
    </source>
</evidence>
<dbReference type="Proteomes" id="UP000051576">
    <property type="component" value="Unassembled WGS sequence"/>
</dbReference>
<dbReference type="STRING" id="1133569.FD21_GL000627"/>
<name>A0A0R2CKY5_9LACO</name>
<proteinExistence type="predicted"/>
<dbReference type="InterPro" id="IPR019642">
    <property type="entry name" value="DUF2507"/>
</dbReference>
<dbReference type="EMBL" id="AYYX01000018">
    <property type="protein sequence ID" value="KRM88908.1"/>
    <property type="molecule type" value="Genomic_DNA"/>
</dbReference>